<dbReference type="Proteomes" id="UP000593566">
    <property type="component" value="Unassembled WGS sequence"/>
</dbReference>
<feature type="compositionally biased region" description="Polar residues" evidence="3">
    <location>
        <begin position="215"/>
        <end position="225"/>
    </location>
</feature>
<dbReference type="PANTHER" id="PTHR10693">
    <property type="entry name" value="RAS GTPASE-ACTIVATING PROTEIN-BINDING PROTEIN"/>
    <property type="match status" value="1"/>
</dbReference>
<dbReference type="GO" id="GO:0003729">
    <property type="term" value="F:mRNA binding"/>
    <property type="evidence" value="ECO:0007669"/>
    <property type="project" value="TreeGrafter"/>
</dbReference>
<dbReference type="InterPro" id="IPR012677">
    <property type="entry name" value="Nucleotide-bd_a/b_plait_sf"/>
</dbReference>
<evidence type="ECO:0000259" key="5">
    <source>
        <dbReference type="PROSITE" id="PS50177"/>
    </source>
</evidence>
<dbReference type="EMBL" id="JACCJB010000002">
    <property type="protein sequence ID" value="KAF6230306.1"/>
    <property type="molecule type" value="Genomic_DNA"/>
</dbReference>
<feature type="region of interest" description="Disordered" evidence="3">
    <location>
        <begin position="520"/>
        <end position="572"/>
    </location>
</feature>
<dbReference type="GO" id="GO:1990904">
    <property type="term" value="C:ribonucleoprotein complex"/>
    <property type="evidence" value="ECO:0007669"/>
    <property type="project" value="TreeGrafter"/>
</dbReference>
<dbReference type="GO" id="GO:0016579">
    <property type="term" value="P:protein deubiquitination"/>
    <property type="evidence" value="ECO:0007669"/>
    <property type="project" value="TreeGrafter"/>
</dbReference>
<accession>A0A8H6FKP8</accession>
<comment type="caution">
    <text evidence="6">The sequence shown here is derived from an EMBL/GenBank/DDBJ whole genome shotgun (WGS) entry which is preliminary data.</text>
</comment>
<dbReference type="Gene3D" id="3.10.450.50">
    <property type="match status" value="1"/>
</dbReference>
<dbReference type="SUPFAM" id="SSF54928">
    <property type="entry name" value="RNA-binding domain, RBD"/>
    <property type="match status" value="1"/>
</dbReference>
<dbReference type="PROSITE" id="PS50102">
    <property type="entry name" value="RRM"/>
    <property type="match status" value="1"/>
</dbReference>
<proteinExistence type="predicted"/>
<evidence type="ECO:0000256" key="2">
    <source>
        <dbReference type="PROSITE-ProRule" id="PRU00176"/>
    </source>
</evidence>
<dbReference type="GO" id="GO:0034517">
    <property type="term" value="P:ribophagy"/>
    <property type="evidence" value="ECO:0007669"/>
    <property type="project" value="TreeGrafter"/>
</dbReference>
<feature type="compositionally biased region" description="Pro residues" evidence="3">
    <location>
        <begin position="316"/>
        <end position="325"/>
    </location>
</feature>
<dbReference type="InterPro" id="IPR039539">
    <property type="entry name" value="Ras_GTPase_bind_prot"/>
</dbReference>
<feature type="region of interest" description="Disordered" evidence="3">
    <location>
        <begin position="28"/>
        <end position="63"/>
    </location>
</feature>
<dbReference type="InterPro" id="IPR032710">
    <property type="entry name" value="NTF2-like_dom_sf"/>
</dbReference>
<dbReference type="SMART" id="SM00360">
    <property type="entry name" value="RRM"/>
    <property type="match status" value="1"/>
</dbReference>
<feature type="compositionally biased region" description="Gly residues" evidence="3">
    <location>
        <begin position="522"/>
        <end position="565"/>
    </location>
</feature>
<feature type="compositionally biased region" description="Polar residues" evidence="3">
    <location>
        <begin position="431"/>
        <end position="440"/>
    </location>
</feature>
<sequence length="572" mass="60298">MADSKTVNGNYGAQYPYGQAESFVPSQGLIASNGNTPAGVSGEDAAATTAPTSSEPTGAVEANKAPSKDEVGWYFVESYYTTLSKNPETLYLYYNKRSQFVSGVETQKVDVSVGQRAINDRIKQLDFQDCKVRVSNVDSQESFNNIVVQVIGEISNKAAAHRKFVQTFVLAEQPKGYFVLNDIFRYILEDEEEEMENGEVPEEAAPSQALEPEPESTTLTSSADPVQQEHDAEQIDRKLEEEVFQKPTSDEVLPADATPANGHTPTEAVDVAEDAPAAAPAVKEVDEEVADAPEQTAEIAAVEDEAQPEKPRDPEPTPIASPPKPAKAAPVESAASATAAAPPKPAAPKKTWAKLVAANRVAAPAVPNGASSSNSTATPPAPQSKAAPSSTNRSVTPPTTSNEDSPAKTQQNANSGWQMAGSDNSKKQGRQHSQSVSGSQENVLGYVKNVTDKVDASILKTTLAQYGKLVYFDVSRPKNCAFVEFADAAAYIAAVAANPHSIGGEQIYVEERRPRANAYGGNFAGRGGMRGGRGGNEGRPGSSSGRGGFPKDGGRGGYSRGGPRGRGQPPAA</sequence>
<dbReference type="GO" id="GO:0005829">
    <property type="term" value="C:cytosol"/>
    <property type="evidence" value="ECO:0007669"/>
    <property type="project" value="TreeGrafter"/>
</dbReference>
<evidence type="ECO:0000256" key="1">
    <source>
        <dbReference type="ARBA" id="ARBA00022884"/>
    </source>
</evidence>
<feature type="compositionally biased region" description="Acidic residues" evidence="3">
    <location>
        <begin position="192"/>
        <end position="202"/>
    </location>
</feature>
<dbReference type="Pfam" id="PF00076">
    <property type="entry name" value="RRM_1"/>
    <property type="match status" value="1"/>
</dbReference>
<dbReference type="FunFam" id="3.10.450.50:FF:000003">
    <property type="entry name" value="Nuclear transport factor 2 family protein"/>
    <property type="match status" value="1"/>
</dbReference>
<name>A0A8H6FKP8_9LECA</name>
<feature type="region of interest" description="Disordered" evidence="3">
    <location>
        <begin position="192"/>
        <end position="352"/>
    </location>
</feature>
<evidence type="ECO:0008006" key="8">
    <source>
        <dbReference type="Google" id="ProtNLM"/>
    </source>
</evidence>
<dbReference type="GeneID" id="59333053"/>
<dbReference type="InterPro" id="IPR002075">
    <property type="entry name" value="NTF2_dom"/>
</dbReference>
<dbReference type="PROSITE" id="PS50177">
    <property type="entry name" value="NTF2_DOMAIN"/>
    <property type="match status" value="1"/>
</dbReference>
<dbReference type="SUPFAM" id="SSF54427">
    <property type="entry name" value="NTF2-like"/>
    <property type="match status" value="1"/>
</dbReference>
<dbReference type="Pfam" id="PF02136">
    <property type="entry name" value="NTF2"/>
    <property type="match status" value="1"/>
</dbReference>
<organism evidence="6 7">
    <name type="scientific">Letharia lupina</name>
    <dbReference type="NCBI Taxonomy" id="560253"/>
    <lineage>
        <taxon>Eukaryota</taxon>
        <taxon>Fungi</taxon>
        <taxon>Dikarya</taxon>
        <taxon>Ascomycota</taxon>
        <taxon>Pezizomycotina</taxon>
        <taxon>Lecanoromycetes</taxon>
        <taxon>OSLEUM clade</taxon>
        <taxon>Lecanoromycetidae</taxon>
        <taxon>Lecanorales</taxon>
        <taxon>Lecanorineae</taxon>
        <taxon>Parmeliaceae</taxon>
        <taxon>Letharia</taxon>
    </lineage>
</organism>
<dbReference type="InterPro" id="IPR018222">
    <property type="entry name" value="Nuclear_transport_factor_2_euk"/>
</dbReference>
<feature type="compositionally biased region" description="Low complexity" evidence="3">
    <location>
        <begin position="45"/>
        <end position="57"/>
    </location>
</feature>
<feature type="compositionally biased region" description="Polar residues" evidence="3">
    <location>
        <begin position="392"/>
        <end position="423"/>
    </location>
</feature>
<evidence type="ECO:0000256" key="3">
    <source>
        <dbReference type="SAM" id="MobiDB-lite"/>
    </source>
</evidence>
<dbReference type="Gene3D" id="3.30.70.330">
    <property type="match status" value="1"/>
</dbReference>
<evidence type="ECO:0000259" key="4">
    <source>
        <dbReference type="PROSITE" id="PS50102"/>
    </source>
</evidence>
<dbReference type="CDD" id="cd00780">
    <property type="entry name" value="NTF2"/>
    <property type="match status" value="1"/>
</dbReference>
<feature type="compositionally biased region" description="Low complexity" evidence="3">
    <location>
        <begin position="326"/>
        <end position="341"/>
    </location>
</feature>
<reference evidence="6 7" key="1">
    <citation type="journal article" date="2020" name="Genomics">
        <title>Complete, high-quality genomes from long-read metagenomic sequencing of two wolf lichen thalli reveals enigmatic genome architecture.</title>
        <authorList>
            <person name="McKenzie S.K."/>
            <person name="Walston R.F."/>
            <person name="Allen J.L."/>
        </authorList>
    </citation>
    <scope>NUCLEOTIDE SEQUENCE [LARGE SCALE GENOMIC DNA]</scope>
    <source>
        <strain evidence="6">WasteWater1</strain>
    </source>
</reference>
<feature type="compositionally biased region" description="Polar residues" evidence="3">
    <location>
        <begin position="29"/>
        <end position="38"/>
    </location>
</feature>
<dbReference type="PANTHER" id="PTHR10693:SF20">
    <property type="entry name" value="AT27578P"/>
    <property type="match status" value="1"/>
</dbReference>
<dbReference type="InterPro" id="IPR000504">
    <property type="entry name" value="RRM_dom"/>
</dbReference>
<feature type="compositionally biased region" description="Basic and acidic residues" evidence="3">
    <location>
        <begin position="227"/>
        <end position="244"/>
    </location>
</feature>
<feature type="domain" description="RRM" evidence="4">
    <location>
        <begin position="446"/>
        <end position="514"/>
    </location>
</feature>
<dbReference type="RefSeq" id="XP_037157563.1">
    <property type="nucleotide sequence ID" value="XM_037295562.1"/>
</dbReference>
<keyword evidence="7" id="KW-1185">Reference proteome</keyword>
<feature type="compositionally biased region" description="Low complexity" evidence="3">
    <location>
        <begin position="365"/>
        <end position="391"/>
    </location>
</feature>
<gene>
    <name evidence="6" type="ORF">HO133_004646</name>
</gene>
<evidence type="ECO:0000313" key="6">
    <source>
        <dbReference type="EMBL" id="KAF6230306.1"/>
    </source>
</evidence>
<feature type="region of interest" description="Disordered" evidence="3">
    <location>
        <begin position="365"/>
        <end position="440"/>
    </location>
</feature>
<feature type="domain" description="NTF2" evidence="5">
    <location>
        <begin position="71"/>
        <end position="186"/>
    </location>
</feature>
<protein>
    <recommendedName>
        <fullName evidence="8">NTF2 and RRM domain-containing protein</fullName>
    </recommendedName>
</protein>
<evidence type="ECO:0000313" key="7">
    <source>
        <dbReference type="Proteomes" id="UP000593566"/>
    </source>
</evidence>
<keyword evidence="1 2" id="KW-0694">RNA-binding</keyword>
<dbReference type="GO" id="GO:1990861">
    <property type="term" value="C:Ubp3-Bre5 deubiquitination complex"/>
    <property type="evidence" value="ECO:0007669"/>
    <property type="project" value="TreeGrafter"/>
</dbReference>
<dbReference type="InterPro" id="IPR035979">
    <property type="entry name" value="RBD_domain_sf"/>
</dbReference>
<dbReference type="AlphaFoldDB" id="A0A8H6FKP8"/>
<dbReference type="CDD" id="cd00590">
    <property type="entry name" value="RRM_SF"/>
    <property type="match status" value="1"/>
</dbReference>